<protein>
    <submittedName>
        <fullName evidence="9">Insulin-like growth factor-binding protein complex acid labile subunit</fullName>
    </submittedName>
</protein>
<proteinExistence type="predicted"/>
<keyword evidence="4" id="KW-1015">Disulfide bond</keyword>
<dbReference type="FunFam" id="3.80.10.10:FF:001164">
    <property type="entry name" value="GH01279p"/>
    <property type="match status" value="1"/>
</dbReference>
<dbReference type="GO" id="GO:0005615">
    <property type="term" value="C:extracellular space"/>
    <property type="evidence" value="ECO:0007669"/>
    <property type="project" value="TreeGrafter"/>
</dbReference>
<dbReference type="SMART" id="SM00082">
    <property type="entry name" value="LRRCT"/>
    <property type="match status" value="1"/>
</dbReference>
<keyword evidence="1" id="KW-0433">Leucine-rich repeat</keyword>
<evidence type="ECO:0000256" key="3">
    <source>
        <dbReference type="ARBA" id="ARBA00022737"/>
    </source>
</evidence>
<evidence type="ECO:0000313" key="9">
    <source>
        <dbReference type="EMBL" id="MPC43689.1"/>
    </source>
</evidence>
<dbReference type="InterPro" id="IPR001611">
    <property type="entry name" value="Leu-rich_rpt"/>
</dbReference>
<organism evidence="9 10">
    <name type="scientific">Portunus trituberculatus</name>
    <name type="common">Swimming crab</name>
    <name type="synonym">Neptunus trituberculatus</name>
    <dbReference type="NCBI Taxonomy" id="210409"/>
    <lineage>
        <taxon>Eukaryota</taxon>
        <taxon>Metazoa</taxon>
        <taxon>Ecdysozoa</taxon>
        <taxon>Arthropoda</taxon>
        <taxon>Crustacea</taxon>
        <taxon>Multicrustacea</taxon>
        <taxon>Malacostraca</taxon>
        <taxon>Eumalacostraca</taxon>
        <taxon>Eucarida</taxon>
        <taxon>Decapoda</taxon>
        <taxon>Pleocyemata</taxon>
        <taxon>Brachyura</taxon>
        <taxon>Eubrachyura</taxon>
        <taxon>Portunoidea</taxon>
        <taxon>Portunidae</taxon>
        <taxon>Portuninae</taxon>
        <taxon>Portunus</taxon>
    </lineage>
</organism>
<dbReference type="PANTHER" id="PTHR45712:SF22">
    <property type="entry name" value="INSULIN-LIKE GROWTH FACTOR-BINDING PROTEIN COMPLEX ACID LABILE SUBUNIT"/>
    <property type="match status" value="1"/>
</dbReference>
<evidence type="ECO:0000256" key="7">
    <source>
        <dbReference type="SAM" id="SignalP"/>
    </source>
</evidence>
<gene>
    <name evidence="9" type="primary">IGFALS_0</name>
    <name evidence="9" type="ORF">E2C01_037341</name>
</gene>
<dbReference type="SMART" id="SM00060">
    <property type="entry name" value="FN3"/>
    <property type="match status" value="1"/>
</dbReference>
<comment type="caution">
    <text evidence="9">The sequence shown here is derived from an EMBL/GenBank/DDBJ whole genome shotgun (WGS) entry which is preliminary data.</text>
</comment>
<feature type="compositionally biased region" description="Basic and acidic residues" evidence="5">
    <location>
        <begin position="1207"/>
        <end position="1216"/>
    </location>
</feature>
<dbReference type="SUPFAM" id="SSF49265">
    <property type="entry name" value="Fibronectin type III"/>
    <property type="match status" value="1"/>
</dbReference>
<keyword evidence="3" id="KW-0677">Repeat</keyword>
<keyword evidence="2 7" id="KW-0732">Signal</keyword>
<dbReference type="Proteomes" id="UP000324222">
    <property type="component" value="Unassembled WGS sequence"/>
</dbReference>
<dbReference type="SMART" id="SM00369">
    <property type="entry name" value="LRR_TYP"/>
    <property type="match status" value="28"/>
</dbReference>
<feature type="signal peptide" evidence="7">
    <location>
        <begin position="1"/>
        <end position="17"/>
    </location>
</feature>
<dbReference type="InterPro" id="IPR050333">
    <property type="entry name" value="SLRP"/>
</dbReference>
<dbReference type="OrthoDB" id="10027416at2759"/>
<dbReference type="Pfam" id="PF00041">
    <property type="entry name" value="fn3"/>
    <property type="match status" value="1"/>
</dbReference>
<keyword evidence="6" id="KW-0812">Transmembrane</keyword>
<keyword evidence="6" id="KW-1133">Transmembrane helix</keyword>
<dbReference type="InterPro" id="IPR003961">
    <property type="entry name" value="FN3_dom"/>
</dbReference>
<dbReference type="Gene3D" id="3.80.10.10">
    <property type="entry name" value="Ribonuclease Inhibitor"/>
    <property type="match status" value="6"/>
</dbReference>
<dbReference type="InterPro" id="IPR013783">
    <property type="entry name" value="Ig-like_fold"/>
</dbReference>
<sequence>MERVFITSLLAVWAADGATQSDSGSCPRPEDNPWCSCYDFNDGVFLECSVVPLSRVATVLVQLRHPVKSLNIYDLEANLTSLPPALFVNSAGVSCLKISHSSLRDVSESSFRGLQTSLHSLSIIHSHLTAIPQAALQRLPRLKTLDVEANNITELQSFSFVNIKLVNLNMKGNGLKLISEYAFDGLEESLEELNLMNNKLKQLPIPALRRLSKLRTLKSASNHISDVISDGYSRLPALQISFLYLHNNEIHSIESGAFANLEVLFDLQISHNNLPEIPAGLFFSNRGLNTLSLDNNKIISLTGGTFSHLSELRELRLQNNKLSRVEKNTFSPLPHLHELHLQDNLIQYVAKEAFSSLTELQHLNLKNNKLSQVTDSLTRYPANLITLQYSKNQISAISTDALKGQNRLKILWLNDNNLTSMQEVLVHDLSFLQELYLQNNNLGYIQDKCFHNMRKLKLLKLSNNNLQHISSLLFDGLTSLEVLHLDYNGIREIEPRIFQRLVSLHHLDLSNNEILHVRRFMFEGEIPLKVLLLRNSGITDVDPYSFSSLSQLEELDLSQNSLAHLNRLSLSIPSIRVLNLGDNNFQIIEENSLYGISNLNWLDMSGCGLFRLPPHLLFEALHLQHLNLARNNFTDLTSVFFRKLHNLREVNISYNNFSHNVLNSVEGLTKLEVLILNHNPIEELRHPLNDLPSLRELHLSATNLWRLDRHILIRLKNLHTLDLSYNQLSDIPRGMLAATSVSRLSLAENLFPQIPNTIFQEGAPNLRSLNMSGNPMRRITDPLVAIGPPLPLLEDLEAIRTNLTTLTTYDLQQMPSLRYLNLSRASISRISPTSLRNLTHLTHLNLAYNRLQILPKERLRGLRSLTFLNLTGNILKKLEPLPSASHSLKVLDASGNKLTGLAQSSFKHSECLEVLLLGANWITTIHPRTFLPLTTLRRLDLSHNYLEELSVSPLEPLERSLEWLRLDGNPWRCECRLGQLWTWLQDHLSMVPDLRTLKCHLPEAISGQPFLMLSSGMLCPQPLILQLDAQGIQSQSLVLKWHASNQSSIQGYKVSFRETNEDGRVVGGLKTRSLTSSPNNYRLTGLRPRTSYLVCVHGLTTSTNPTSFHHHHTTQYAPDLSSKCVQVKTDEPIPAKIELSNRLAIMIGVSLGIAIFFIAGTIICCRQMCKDRREAAKAKLESNAGGQNYHSYRQFSVQDNNDAADDSAPKEGQTEC</sequence>
<keyword evidence="10" id="KW-1185">Reference proteome</keyword>
<evidence type="ECO:0000256" key="5">
    <source>
        <dbReference type="SAM" id="MobiDB-lite"/>
    </source>
</evidence>
<evidence type="ECO:0000256" key="2">
    <source>
        <dbReference type="ARBA" id="ARBA00022729"/>
    </source>
</evidence>
<feature type="domain" description="Fibronectin type-III" evidence="8">
    <location>
        <begin position="1021"/>
        <end position="1117"/>
    </location>
</feature>
<dbReference type="InterPro" id="IPR032675">
    <property type="entry name" value="LRR_dom_sf"/>
</dbReference>
<dbReference type="InterPro" id="IPR000483">
    <property type="entry name" value="Cys-rich_flank_reg_C"/>
</dbReference>
<dbReference type="InterPro" id="IPR003591">
    <property type="entry name" value="Leu-rich_rpt_typical-subtyp"/>
</dbReference>
<accession>A0A5B7FEQ1</accession>
<dbReference type="CDD" id="cd00063">
    <property type="entry name" value="FN3"/>
    <property type="match status" value="1"/>
</dbReference>
<evidence type="ECO:0000259" key="8">
    <source>
        <dbReference type="PROSITE" id="PS50853"/>
    </source>
</evidence>
<dbReference type="AlphaFoldDB" id="A0A5B7FEQ1"/>
<evidence type="ECO:0000256" key="1">
    <source>
        <dbReference type="ARBA" id="ARBA00022614"/>
    </source>
</evidence>
<feature type="transmembrane region" description="Helical" evidence="6">
    <location>
        <begin position="1143"/>
        <end position="1165"/>
    </location>
</feature>
<dbReference type="PROSITE" id="PS50853">
    <property type="entry name" value="FN3"/>
    <property type="match status" value="1"/>
</dbReference>
<keyword evidence="6" id="KW-0472">Membrane</keyword>
<dbReference type="Pfam" id="PF13855">
    <property type="entry name" value="LRR_8"/>
    <property type="match status" value="8"/>
</dbReference>
<evidence type="ECO:0000256" key="6">
    <source>
        <dbReference type="SAM" id="Phobius"/>
    </source>
</evidence>
<feature type="region of interest" description="Disordered" evidence="5">
    <location>
        <begin position="1195"/>
        <end position="1216"/>
    </location>
</feature>
<dbReference type="Gene3D" id="2.60.40.10">
    <property type="entry name" value="Immunoglobulins"/>
    <property type="match status" value="1"/>
</dbReference>
<dbReference type="SMART" id="SM00365">
    <property type="entry name" value="LRR_SD22"/>
    <property type="match status" value="12"/>
</dbReference>
<evidence type="ECO:0000313" key="10">
    <source>
        <dbReference type="Proteomes" id="UP000324222"/>
    </source>
</evidence>
<dbReference type="SUPFAM" id="SSF52047">
    <property type="entry name" value="RNI-like"/>
    <property type="match status" value="1"/>
</dbReference>
<dbReference type="PANTHER" id="PTHR45712">
    <property type="entry name" value="AGAP008170-PA"/>
    <property type="match status" value="1"/>
</dbReference>
<dbReference type="InterPro" id="IPR036116">
    <property type="entry name" value="FN3_sf"/>
</dbReference>
<dbReference type="SUPFAM" id="SSF52058">
    <property type="entry name" value="L domain-like"/>
    <property type="match status" value="3"/>
</dbReference>
<dbReference type="EMBL" id="VSRR010005944">
    <property type="protein sequence ID" value="MPC43689.1"/>
    <property type="molecule type" value="Genomic_DNA"/>
</dbReference>
<evidence type="ECO:0000256" key="4">
    <source>
        <dbReference type="ARBA" id="ARBA00023157"/>
    </source>
</evidence>
<feature type="chain" id="PRO_5022950098" evidence="7">
    <location>
        <begin position="18"/>
        <end position="1216"/>
    </location>
</feature>
<dbReference type="SMART" id="SM00364">
    <property type="entry name" value="LRR_BAC"/>
    <property type="match status" value="9"/>
</dbReference>
<reference evidence="9 10" key="1">
    <citation type="submission" date="2019-05" db="EMBL/GenBank/DDBJ databases">
        <title>Another draft genome of Portunus trituberculatus and its Hox gene families provides insights of decapod evolution.</title>
        <authorList>
            <person name="Jeong J.-H."/>
            <person name="Song I."/>
            <person name="Kim S."/>
            <person name="Choi T."/>
            <person name="Kim D."/>
            <person name="Ryu S."/>
            <person name="Kim W."/>
        </authorList>
    </citation>
    <scope>NUCLEOTIDE SEQUENCE [LARGE SCALE GENOMIC DNA]</scope>
    <source>
        <tissue evidence="9">Muscle</tissue>
    </source>
</reference>
<name>A0A5B7FEQ1_PORTR</name>
<dbReference type="PROSITE" id="PS51450">
    <property type="entry name" value="LRR"/>
    <property type="match status" value="12"/>
</dbReference>
<dbReference type="PRINTS" id="PR00019">
    <property type="entry name" value="LEURICHRPT"/>
</dbReference>